<dbReference type="EMBL" id="CP032550">
    <property type="protein sequence ID" value="QGU26550.1"/>
    <property type="molecule type" value="Genomic_DNA"/>
</dbReference>
<dbReference type="InterPro" id="IPR051472">
    <property type="entry name" value="T3SS_Stator/FliH"/>
</dbReference>
<keyword evidence="5" id="KW-0653">Protein transport</keyword>
<feature type="domain" description="Flagellar assembly protein FliH/Type III secretion system HrpE" evidence="7">
    <location>
        <begin position="86"/>
        <end position="199"/>
    </location>
</feature>
<evidence type="ECO:0000256" key="4">
    <source>
        <dbReference type="ARBA" id="ARBA00022795"/>
    </source>
</evidence>
<evidence type="ECO:0000313" key="8">
    <source>
        <dbReference type="EMBL" id="QGU26550.1"/>
    </source>
</evidence>
<dbReference type="Proteomes" id="UP000422989">
    <property type="component" value="Chromosome"/>
</dbReference>
<keyword evidence="4" id="KW-1005">Bacterial flagellum biogenesis</keyword>
<accession>A0A6I6E1W5</accession>
<proteinExistence type="inferred from homology"/>
<gene>
    <name evidence="8" type="ORF">D7D94_01755</name>
</gene>
<evidence type="ECO:0000256" key="5">
    <source>
        <dbReference type="ARBA" id="ARBA00022927"/>
    </source>
</evidence>
<dbReference type="KEGG" id="moj:D7D94_01755"/>
<dbReference type="RefSeq" id="WP_156240948.1">
    <property type="nucleotide sequence ID" value="NZ_BAAAZL010000002.1"/>
</dbReference>
<keyword evidence="3" id="KW-0813">Transport</keyword>
<dbReference type="PANTHER" id="PTHR34982:SF1">
    <property type="entry name" value="FLAGELLAR ASSEMBLY PROTEIN FLIH"/>
    <property type="match status" value="1"/>
</dbReference>
<dbReference type="GO" id="GO:0005829">
    <property type="term" value="C:cytosol"/>
    <property type="evidence" value="ECO:0007669"/>
    <property type="project" value="TreeGrafter"/>
</dbReference>
<evidence type="ECO:0000313" key="9">
    <source>
        <dbReference type="Proteomes" id="UP000422989"/>
    </source>
</evidence>
<keyword evidence="9" id="KW-1185">Reference proteome</keyword>
<evidence type="ECO:0000256" key="1">
    <source>
        <dbReference type="ARBA" id="ARBA00003041"/>
    </source>
</evidence>
<dbReference type="Pfam" id="PF02108">
    <property type="entry name" value="FliH"/>
    <property type="match status" value="1"/>
</dbReference>
<comment type="similarity">
    <text evidence="2">Belongs to the FliH family.</text>
</comment>
<dbReference type="AlphaFoldDB" id="A0A6I6E1W5"/>
<dbReference type="PANTHER" id="PTHR34982">
    <property type="entry name" value="YOP PROTEINS TRANSLOCATION PROTEIN L"/>
    <property type="match status" value="1"/>
</dbReference>
<name>A0A6I6E1W5_9MICO</name>
<organism evidence="8 9">
    <name type="scientific">Microbacterium oryzae</name>
    <dbReference type="NCBI Taxonomy" id="743009"/>
    <lineage>
        <taxon>Bacteria</taxon>
        <taxon>Bacillati</taxon>
        <taxon>Actinomycetota</taxon>
        <taxon>Actinomycetes</taxon>
        <taxon>Micrococcales</taxon>
        <taxon>Microbacteriaceae</taxon>
        <taxon>Microbacterium</taxon>
    </lineage>
</organism>
<comment type="function">
    <text evidence="1">Needed for flagellar regrowth and assembly.</text>
</comment>
<dbReference type="GO" id="GO:0044781">
    <property type="term" value="P:bacterial-type flagellum organization"/>
    <property type="evidence" value="ECO:0007669"/>
    <property type="project" value="UniProtKB-KW"/>
</dbReference>
<evidence type="ECO:0000256" key="6">
    <source>
        <dbReference type="ARBA" id="ARBA00023225"/>
    </source>
</evidence>
<dbReference type="GO" id="GO:0015031">
    <property type="term" value="P:protein transport"/>
    <property type="evidence" value="ECO:0007669"/>
    <property type="project" value="UniProtKB-KW"/>
</dbReference>
<protein>
    <recommendedName>
        <fullName evidence="7">Flagellar assembly protein FliH/Type III secretion system HrpE domain-containing protein</fullName>
    </recommendedName>
</protein>
<sequence>MSDRPLASALDAEFVPLVPPRVGGASVDARGEADRARARGYADGYADGRRTALEEGRRALAADRELAQRRQDEADRMAETALEALYRARDALAERTADVTALSAARVEELAVELARVILGAEIAEPARSAAHALRRGLAHASGGARLLLNERDHATLASGDRSARLPENVSLAPSPAVDPGGVIVEVDDGAVDARITAALARAAAAVHGEDDAAIGAAG</sequence>
<keyword evidence="6" id="KW-1006">Bacterial flagellum protein export</keyword>
<dbReference type="InterPro" id="IPR018035">
    <property type="entry name" value="Flagellar_FliH/T3SS_HrpE"/>
</dbReference>
<evidence type="ECO:0000259" key="7">
    <source>
        <dbReference type="Pfam" id="PF02108"/>
    </source>
</evidence>
<evidence type="ECO:0000256" key="3">
    <source>
        <dbReference type="ARBA" id="ARBA00022448"/>
    </source>
</evidence>
<evidence type="ECO:0000256" key="2">
    <source>
        <dbReference type="ARBA" id="ARBA00006602"/>
    </source>
</evidence>
<reference evidence="8 9" key="1">
    <citation type="submission" date="2018-09" db="EMBL/GenBank/DDBJ databases">
        <title>Whole genome sequencing of Microbacterium oryzae strain MB-10T.</title>
        <authorList>
            <person name="Das S.K."/>
        </authorList>
    </citation>
    <scope>NUCLEOTIDE SEQUENCE [LARGE SCALE GENOMIC DNA]</scope>
    <source>
        <strain evidence="8 9">MB-10</strain>
    </source>
</reference>